<proteinExistence type="predicted"/>
<accession>A0A5P8W443</accession>
<dbReference type="AlphaFoldDB" id="A0A5P8W443"/>
<protein>
    <submittedName>
        <fullName evidence="1">Addiction module protein</fullName>
    </submittedName>
</protein>
<gene>
    <name evidence="1" type="ORF">GXM_05000</name>
</gene>
<keyword evidence="2" id="KW-1185">Reference proteome</keyword>
<dbReference type="NCBIfam" id="TIGR02683">
    <property type="entry name" value="upstrm_HI1419"/>
    <property type="match status" value="1"/>
</dbReference>
<sequence length="116" mass="13403">MKVAKEAQAKQIIIYANQDGYEPFAEWMDNLRDQQGKRRILQRLRRLEQGNYGDVAPIGDGLSELRMFFGSGYRVYFGEDAENIVVVLCGGEKSTQNQDIESAKGYWKEYLSHEKF</sequence>
<evidence type="ECO:0000313" key="2">
    <source>
        <dbReference type="Proteomes" id="UP000326678"/>
    </source>
</evidence>
<dbReference type="Proteomes" id="UP000326678">
    <property type="component" value="Chromosome Gxm1"/>
</dbReference>
<dbReference type="PANTHER" id="PTHR41791">
    <property type="entry name" value="SSL7039 PROTEIN"/>
    <property type="match status" value="1"/>
</dbReference>
<dbReference type="InterPro" id="IPR009241">
    <property type="entry name" value="HigB-like"/>
</dbReference>
<organism evidence="1 2">
    <name type="scientific">Nostoc sphaeroides CCNUC1</name>
    <dbReference type="NCBI Taxonomy" id="2653204"/>
    <lineage>
        <taxon>Bacteria</taxon>
        <taxon>Bacillati</taxon>
        <taxon>Cyanobacteriota</taxon>
        <taxon>Cyanophyceae</taxon>
        <taxon>Nostocales</taxon>
        <taxon>Nostocaceae</taxon>
        <taxon>Nostoc</taxon>
    </lineage>
</organism>
<dbReference type="PANTHER" id="PTHR41791:SF1">
    <property type="entry name" value="SSL7039 PROTEIN"/>
    <property type="match status" value="1"/>
</dbReference>
<dbReference type="InterPro" id="IPR014056">
    <property type="entry name" value="TypeIITA-like_toxin_pred"/>
</dbReference>
<name>A0A5P8W443_9NOSO</name>
<dbReference type="EMBL" id="CP045226">
    <property type="protein sequence ID" value="QFS47508.1"/>
    <property type="molecule type" value="Genomic_DNA"/>
</dbReference>
<dbReference type="PIRSF" id="PIRSF028744">
    <property type="entry name" value="Addict_mod_HI1419"/>
    <property type="match status" value="1"/>
</dbReference>
<dbReference type="Pfam" id="PF05973">
    <property type="entry name" value="Gp49"/>
    <property type="match status" value="1"/>
</dbReference>
<evidence type="ECO:0000313" key="1">
    <source>
        <dbReference type="EMBL" id="QFS47508.1"/>
    </source>
</evidence>
<dbReference type="KEGG" id="nsh:GXM_05000"/>
<reference evidence="1 2" key="1">
    <citation type="submission" date="2019-10" db="EMBL/GenBank/DDBJ databases">
        <title>Genomic and transcriptomic insights into the perfect genentic adaptation of a filamentous nitrogen-fixing cyanobacterium to rice fields.</title>
        <authorList>
            <person name="Chen Z."/>
        </authorList>
    </citation>
    <scope>NUCLEOTIDE SEQUENCE [LARGE SCALE GENOMIC DNA]</scope>
    <source>
        <strain evidence="1">CCNUC1</strain>
    </source>
</reference>